<evidence type="ECO:0000259" key="4">
    <source>
        <dbReference type="PROSITE" id="PS50111"/>
    </source>
</evidence>
<dbReference type="EMBL" id="FQUW01000005">
    <property type="protein sequence ID" value="SHE43051.1"/>
    <property type="molecule type" value="Genomic_DNA"/>
</dbReference>
<dbReference type="InterPro" id="IPR004090">
    <property type="entry name" value="Chemotax_Me-accpt_rcpt"/>
</dbReference>
<reference evidence="6" key="1">
    <citation type="submission" date="2016-11" db="EMBL/GenBank/DDBJ databases">
        <authorList>
            <person name="Varghese N."/>
            <person name="Submissions S."/>
        </authorList>
    </citation>
    <scope>NUCLEOTIDE SEQUENCE [LARGE SCALE GENOMIC DNA]</scope>
    <source>
        <strain evidence="6">DSM 11792</strain>
    </source>
</reference>
<feature type="domain" description="Methyl-accepting transducer" evidence="4">
    <location>
        <begin position="160"/>
        <end position="238"/>
    </location>
</feature>
<dbReference type="GO" id="GO:0004888">
    <property type="term" value="F:transmembrane signaling receptor activity"/>
    <property type="evidence" value="ECO:0007669"/>
    <property type="project" value="InterPro"/>
</dbReference>
<dbReference type="SUPFAM" id="SSF46458">
    <property type="entry name" value="Globin-like"/>
    <property type="match status" value="1"/>
</dbReference>
<dbReference type="PANTHER" id="PTHR32089">
    <property type="entry name" value="METHYL-ACCEPTING CHEMOTAXIS PROTEIN MCPB"/>
    <property type="match status" value="1"/>
</dbReference>
<accession>A0A1M4TF39</accession>
<dbReference type="InterPro" id="IPR044398">
    <property type="entry name" value="Globin-sensor_dom"/>
</dbReference>
<dbReference type="AlphaFoldDB" id="A0A1M4TF39"/>
<dbReference type="InterPro" id="IPR004089">
    <property type="entry name" value="MCPsignal_dom"/>
</dbReference>
<dbReference type="PROSITE" id="PS50111">
    <property type="entry name" value="CHEMOTAXIS_TRANSDUC_2"/>
    <property type="match status" value="1"/>
</dbReference>
<dbReference type="SUPFAM" id="SSF58104">
    <property type="entry name" value="Methyl-accepting chemotaxis protein (MCP) signaling domain"/>
    <property type="match status" value="1"/>
</dbReference>
<dbReference type="InterPro" id="IPR009050">
    <property type="entry name" value="Globin-like_sf"/>
</dbReference>
<dbReference type="CDD" id="cd01068">
    <property type="entry name" value="globin_sensor"/>
    <property type="match status" value="1"/>
</dbReference>
<evidence type="ECO:0000256" key="2">
    <source>
        <dbReference type="ARBA" id="ARBA00029447"/>
    </source>
</evidence>
<dbReference type="GO" id="GO:0020037">
    <property type="term" value="F:heme binding"/>
    <property type="evidence" value="ECO:0007669"/>
    <property type="project" value="InterPro"/>
</dbReference>
<organism evidence="5 6">
    <name type="scientific">Desulfofundulus australicus DSM 11792</name>
    <dbReference type="NCBI Taxonomy" id="1121425"/>
    <lineage>
        <taxon>Bacteria</taxon>
        <taxon>Bacillati</taxon>
        <taxon>Bacillota</taxon>
        <taxon>Clostridia</taxon>
        <taxon>Eubacteriales</taxon>
        <taxon>Peptococcaceae</taxon>
        <taxon>Desulfofundulus</taxon>
    </lineage>
</organism>
<dbReference type="GO" id="GO:0007165">
    <property type="term" value="P:signal transduction"/>
    <property type="evidence" value="ECO:0007669"/>
    <property type="project" value="UniProtKB-KW"/>
</dbReference>
<dbReference type="PANTHER" id="PTHR32089:SF112">
    <property type="entry name" value="LYSOZYME-LIKE PROTEIN-RELATED"/>
    <property type="match status" value="1"/>
</dbReference>
<proteinExistence type="inferred from homology"/>
<dbReference type="OrthoDB" id="9816519at2"/>
<dbReference type="Gene3D" id="6.10.250.3200">
    <property type="match status" value="1"/>
</dbReference>
<evidence type="ECO:0000256" key="3">
    <source>
        <dbReference type="PROSITE-ProRule" id="PRU00284"/>
    </source>
</evidence>
<comment type="similarity">
    <text evidence="2">Belongs to the methyl-accepting chemotaxis (MCP) protein family.</text>
</comment>
<dbReference type="GO" id="GO:0016020">
    <property type="term" value="C:membrane"/>
    <property type="evidence" value="ECO:0007669"/>
    <property type="project" value="InterPro"/>
</dbReference>
<dbReference type="GO" id="GO:0006935">
    <property type="term" value="P:chemotaxis"/>
    <property type="evidence" value="ECO:0007669"/>
    <property type="project" value="InterPro"/>
</dbReference>
<keyword evidence="6" id="KW-1185">Reference proteome</keyword>
<gene>
    <name evidence="5" type="ORF">SAMN02745218_00291</name>
</gene>
<protein>
    <submittedName>
        <fullName evidence="5">Methyl-accepting chemotaxis protein (MCP) signalling domain-containing protein</fullName>
    </submittedName>
</protein>
<dbReference type="Pfam" id="PF11563">
    <property type="entry name" value="Protoglobin"/>
    <property type="match status" value="1"/>
</dbReference>
<dbReference type="InterPro" id="IPR012292">
    <property type="entry name" value="Globin/Proto"/>
</dbReference>
<dbReference type="Gene3D" id="1.10.490.10">
    <property type="entry name" value="Globins"/>
    <property type="match status" value="1"/>
</dbReference>
<dbReference type="GO" id="GO:0019825">
    <property type="term" value="F:oxygen binding"/>
    <property type="evidence" value="ECO:0007669"/>
    <property type="project" value="InterPro"/>
</dbReference>
<evidence type="ECO:0000256" key="1">
    <source>
        <dbReference type="ARBA" id="ARBA00023224"/>
    </source>
</evidence>
<keyword evidence="1 3" id="KW-0807">Transducer</keyword>
<evidence type="ECO:0000313" key="6">
    <source>
        <dbReference type="Proteomes" id="UP000184196"/>
    </source>
</evidence>
<dbReference type="PRINTS" id="PR00260">
    <property type="entry name" value="CHEMTRNSDUCR"/>
</dbReference>
<dbReference type="InterPro" id="IPR039379">
    <property type="entry name" value="Protoglobin_sensor_dom"/>
</dbReference>
<dbReference type="Proteomes" id="UP000184196">
    <property type="component" value="Unassembled WGS sequence"/>
</dbReference>
<name>A0A1M4TF39_9FIRM</name>
<evidence type="ECO:0000313" key="5">
    <source>
        <dbReference type="EMBL" id="SHE43051.1"/>
    </source>
</evidence>
<sequence>MKVMVDHEKSRQTQVQYLAISLEDLEIMARYRDLFVKEADRVVDYFYGHILQFPQLKKIIERHSNVNRLKETQKQYFISLTSPVLDEQYFKQRLYIGRKHLDIGLSPRWYLGAYQMYCQEIQRILIEHHGDDMAAVQRAFNAFARRINLDMQLAIENYIIQQLEQLMQMQQDVGKVAGVISHIADETNLLALNAAIEAARAGEHGRTFTVVAQAVRKLAQQSANSAKEIAGMIQKNSEAIMKMQKINDDNL</sequence>